<dbReference type="SUPFAM" id="SSF109604">
    <property type="entry name" value="HD-domain/PDEase-like"/>
    <property type="match status" value="1"/>
</dbReference>
<reference evidence="2 3" key="1">
    <citation type="submission" date="2016-11" db="EMBL/GenBank/DDBJ databases">
        <authorList>
            <person name="Jaros S."/>
            <person name="Januszkiewicz K."/>
            <person name="Wedrychowicz H."/>
        </authorList>
    </citation>
    <scope>NUCLEOTIDE SEQUENCE [LARGE SCALE GENOMIC DNA]</scope>
    <source>
        <strain evidence="2 3">DSM 19557</strain>
    </source>
</reference>
<dbReference type="AlphaFoldDB" id="A0A1M6RYG1"/>
<dbReference type="Gene3D" id="3.20.20.450">
    <property type="entry name" value="EAL domain"/>
    <property type="match status" value="1"/>
</dbReference>
<evidence type="ECO:0000259" key="1">
    <source>
        <dbReference type="PROSITE" id="PS51833"/>
    </source>
</evidence>
<dbReference type="Gene3D" id="1.10.3210.10">
    <property type="entry name" value="Hypothetical protein af1432"/>
    <property type="match status" value="1"/>
</dbReference>
<dbReference type="InterPro" id="IPR035919">
    <property type="entry name" value="EAL_sf"/>
</dbReference>
<dbReference type="OrthoDB" id="9721at2"/>
<dbReference type="Pfam" id="PF08668">
    <property type="entry name" value="HDOD"/>
    <property type="match status" value="1"/>
</dbReference>
<dbReference type="PANTHER" id="PTHR33525">
    <property type="match status" value="1"/>
</dbReference>
<dbReference type="PROSITE" id="PS51833">
    <property type="entry name" value="HDOD"/>
    <property type="match status" value="1"/>
</dbReference>
<evidence type="ECO:0000313" key="3">
    <source>
        <dbReference type="Proteomes" id="UP000189810"/>
    </source>
</evidence>
<dbReference type="InterPro" id="IPR014408">
    <property type="entry name" value="dGMP_Pdiesterase_EAL/HD-GYP"/>
</dbReference>
<name>A0A1M6RYG1_9AQUI</name>
<dbReference type="InterPro" id="IPR013976">
    <property type="entry name" value="HDOD"/>
</dbReference>
<accession>A0A1M6RYG1</accession>
<organism evidence="2 3">
    <name type="scientific">Thermocrinis minervae</name>
    <dbReference type="NCBI Taxonomy" id="381751"/>
    <lineage>
        <taxon>Bacteria</taxon>
        <taxon>Pseudomonadati</taxon>
        <taxon>Aquificota</taxon>
        <taxon>Aquificia</taxon>
        <taxon>Aquificales</taxon>
        <taxon>Aquificaceae</taxon>
        <taxon>Thermocrinis</taxon>
    </lineage>
</organism>
<dbReference type="STRING" id="381751.SAMN05444391_0810"/>
<gene>
    <name evidence="2" type="ORF">SAMN05444391_0810</name>
</gene>
<dbReference type="PIRSF" id="PIRSF003180">
    <property type="entry name" value="DiGMPpdiest_YuxH"/>
    <property type="match status" value="1"/>
</dbReference>
<dbReference type="EMBL" id="LT670846">
    <property type="protein sequence ID" value="SHK37398.1"/>
    <property type="molecule type" value="Genomic_DNA"/>
</dbReference>
<keyword evidence="3" id="KW-1185">Reference proteome</keyword>
<sequence>MSFLIAKQPVFDKKGSVVAFEVYLRKKENINEYPKEVPYNRATFIIVELLFEYGFARIGEGKKVIINVALDSIINKTLSSLDYQHLIIDILEPQVFVGDVVYKQTIKVINNMKEQGVLFISSPWVFKEDRYKELANLVDILSMSVKYIDENVLHFSKANNKRVLITMIESEDEYKKAKEIKADFFQGNYLDRPYVIKEFHTAPYLKSTLLKLLAMVHTAQSTKEIAQVIATDVGMSAKILRLVNSAYFSPVSEIKSIEQACAMLGLKNLKNLLLVLSINDYMSIENPELWRKSLIRAIIASELTGMIAPNYYSEAYLMGLFSLIDQILGVDKIDFLKEVKVDHAIIDGFTGKNTLLKNLLYAATLLEEKMYDLKGYELEELERLLGIPVERLIDIARDAENKADYLLKL</sequence>
<evidence type="ECO:0000313" key="2">
    <source>
        <dbReference type="EMBL" id="SHK37398.1"/>
    </source>
</evidence>
<protein>
    <submittedName>
        <fullName evidence="2">EAL and modified HD-GYP domain-containing signal transduction protein</fullName>
    </submittedName>
</protein>
<dbReference type="InterPro" id="IPR052340">
    <property type="entry name" value="RNase_Y/CdgJ"/>
</dbReference>
<dbReference type="SUPFAM" id="SSF141868">
    <property type="entry name" value="EAL domain-like"/>
    <property type="match status" value="1"/>
</dbReference>
<dbReference type="RefSeq" id="WP_079653949.1">
    <property type="nucleotide sequence ID" value="NZ_LT670846.1"/>
</dbReference>
<dbReference type="Proteomes" id="UP000189810">
    <property type="component" value="Chromosome I"/>
</dbReference>
<dbReference type="PANTHER" id="PTHR33525:SF4">
    <property type="entry name" value="CYCLIC DI-GMP PHOSPHODIESTERASE CDGJ"/>
    <property type="match status" value="1"/>
</dbReference>
<feature type="domain" description="HDOD" evidence="1">
    <location>
        <begin position="202"/>
        <end position="409"/>
    </location>
</feature>
<proteinExistence type="predicted"/>